<name>A0AA39TM43_9PEZI</name>
<comment type="caution">
    <text evidence="1">The sequence shown here is derived from an EMBL/GenBank/DDBJ whole genome shotgun (WGS) entry which is preliminary data.</text>
</comment>
<proteinExistence type="predicted"/>
<gene>
    <name evidence="1" type="ORF">B0T17DRAFT_499467</name>
</gene>
<protein>
    <submittedName>
        <fullName evidence="1">Uncharacterized protein</fullName>
    </submittedName>
</protein>
<reference evidence="1" key="1">
    <citation type="submission" date="2023-06" db="EMBL/GenBank/DDBJ databases">
        <title>Genome-scale phylogeny and comparative genomics of the fungal order Sordariales.</title>
        <authorList>
            <consortium name="Lawrence Berkeley National Laboratory"/>
            <person name="Hensen N."/>
            <person name="Bonometti L."/>
            <person name="Westerberg I."/>
            <person name="Brannstrom I.O."/>
            <person name="Guillou S."/>
            <person name="Cros-Aarteil S."/>
            <person name="Calhoun S."/>
            <person name="Haridas S."/>
            <person name="Kuo A."/>
            <person name="Mondo S."/>
            <person name="Pangilinan J."/>
            <person name="Riley R."/>
            <person name="LaButti K."/>
            <person name="Andreopoulos B."/>
            <person name="Lipzen A."/>
            <person name="Chen C."/>
            <person name="Yanf M."/>
            <person name="Daum C."/>
            <person name="Ng V."/>
            <person name="Clum A."/>
            <person name="Steindorff A."/>
            <person name="Ohm R."/>
            <person name="Martin F."/>
            <person name="Silar P."/>
            <person name="Natvig D."/>
            <person name="Lalanne C."/>
            <person name="Gautier V."/>
            <person name="Ament-velasquez S.L."/>
            <person name="Kruys A."/>
            <person name="Hutchinson M.I."/>
            <person name="Powell A.J."/>
            <person name="Barry K."/>
            <person name="Miller A.N."/>
            <person name="Grigoriev I.V."/>
            <person name="Debuchy R."/>
            <person name="Gladieux P."/>
            <person name="Thoren M.H."/>
            <person name="Johannesson H."/>
        </authorList>
    </citation>
    <scope>NUCLEOTIDE SEQUENCE</scope>
    <source>
        <strain evidence="1">SMH3391-2</strain>
    </source>
</reference>
<keyword evidence="2" id="KW-1185">Reference proteome</keyword>
<evidence type="ECO:0000313" key="2">
    <source>
        <dbReference type="Proteomes" id="UP001174934"/>
    </source>
</evidence>
<feature type="non-terminal residue" evidence="1">
    <location>
        <position position="1"/>
    </location>
</feature>
<dbReference type="AlphaFoldDB" id="A0AA39TM43"/>
<organism evidence="1 2">
    <name type="scientific">Bombardia bombarda</name>
    <dbReference type="NCBI Taxonomy" id="252184"/>
    <lineage>
        <taxon>Eukaryota</taxon>
        <taxon>Fungi</taxon>
        <taxon>Dikarya</taxon>
        <taxon>Ascomycota</taxon>
        <taxon>Pezizomycotina</taxon>
        <taxon>Sordariomycetes</taxon>
        <taxon>Sordariomycetidae</taxon>
        <taxon>Sordariales</taxon>
        <taxon>Lasiosphaeriaceae</taxon>
        <taxon>Bombardia</taxon>
    </lineage>
</organism>
<sequence>YKHILIIVNKFIKIKYYMLITTLNALKLAKQFFKRVYSLYKYPNIIIFNKSTQFISTF</sequence>
<dbReference type="Proteomes" id="UP001174934">
    <property type="component" value="Unassembled WGS sequence"/>
</dbReference>
<accession>A0AA39TM43</accession>
<evidence type="ECO:0000313" key="1">
    <source>
        <dbReference type="EMBL" id="KAK0612289.1"/>
    </source>
</evidence>
<dbReference type="EMBL" id="JAULSR010000009">
    <property type="protein sequence ID" value="KAK0612289.1"/>
    <property type="molecule type" value="Genomic_DNA"/>
</dbReference>